<comment type="caution">
    <text evidence="4">The sequence shown here is derived from an EMBL/GenBank/DDBJ whole genome shotgun (WGS) entry which is preliminary data.</text>
</comment>
<proteinExistence type="predicted"/>
<feature type="domain" description="PAS" evidence="2">
    <location>
        <begin position="64"/>
        <end position="138"/>
    </location>
</feature>
<dbReference type="EMBL" id="JAUYVI010000003">
    <property type="protein sequence ID" value="MDQ7248200.1"/>
    <property type="molecule type" value="Genomic_DNA"/>
</dbReference>
<protein>
    <submittedName>
        <fullName evidence="4">PAS domain S-box protein</fullName>
    </submittedName>
</protein>
<keyword evidence="1" id="KW-1133">Transmembrane helix</keyword>
<dbReference type="Gene3D" id="1.10.3210.10">
    <property type="entry name" value="Hypothetical protein af1432"/>
    <property type="match status" value="1"/>
</dbReference>
<name>A0ABU0YKE2_9PROT</name>
<dbReference type="SUPFAM" id="SSF109604">
    <property type="entry name" value="HD-domain/PDEase-like"/>
    <property type="match status" value="1"/>
</dbReference>
<dbReference type="InterPro" id="IPR035965">
    <property type="entry name" value="PAS-like_dom_sf"/>
</dbReference>
<dbReference type="PROSITE" id="PS51832">
    <property type="entry name" value="HD_GYP"/>
    <property type="match status" value="1"/>
</dbReference>
<evidence type="ECO:0000256" key="1">
    <source>
        <dbReference type="SAM" id="Phobius"/>
    </source>
</evidence>
<feature type="domain" description="PAS" evidence="2">
    <location>
        <begin position="208"/>
        <end position="257"/>
    </location>
</feature>
<dbReference type="CDD" id="cd00077">
    <property type="entry name" value="HDc"/>
    <property type="match status" value="1"/>
</dbReference>
<dbReference type="InterPro" id="IPR003607">
    <property type="entry name" value="HD/PDEase_dom"/>
</dbReference>
<dbReference type="RefSeq" id="WP_379955647.1">
    <property type="nucleotide sequence ID" value="NZ_JAUYVI010000003.1"/>
</dbReference>
<dbReference type="PROSITE" id="PS50112">
    <property type="entry name" value="PAS"/>
    <property type="match status" value="2"/>
</dbReference>
<evidence type="ECO:0000259" key="3">
    <source>
        <dbReference type="PROSITE" id="PS51832"/>
    </source>
</evidence>
<feature type="domain" description="HD-GYP" evidence="3">
    <location>
        <begin position="316"/>
        <end position="509"/>
    </location>
</feature>
<dbReference type="Gene3D" id="3.30.450.20">
    <property type="entry name" value="PAS domain"/>
    <property type="match status" value="2"/>
</dbReference>
<dbReference type="Pfam" id="PF13426">
    <property type="entry name" value="PAS_9"/>
    <property type="match status" value="2"/>
</dbReference>
<dbReference type="InterPro" id="IPR001610">
    <property type="entry name" value="PAC"/>
</dbReference>
<evidence type="ECO:0000313" key="5">
    <source>
        <dbReference type="Proteomes" id="UP001230156"/>
    </source>
</evidence>
<accession>A0ABU0YKE2</accession>
<dbReference type="SUPFAM" id="SSF55785">
    <property type="entry name" value="PYP-like sensor domain (PAS domain)"/>
    <property type="match status" value="2"/>
</dbReference>
<keyword evidence="1" id="KW-0812">Transmembrane</keyword>
<dbReference type="InterPro" id="IPR000014">
    <property type="entry name" value="PAS"/>
</dbReference>
<dbReference type="NCBIfam" id="TIGR00229">
    <property type="entry name" value="sensory_box"/>
    <property type="match status" value="2"/>
</dbReference>
<organism evidence="4 5">
    <name type="scientific">Dongia sedimenti</name>
    <dbReference type="NCBI Taxonomy" id="3064282"/>
    <lineage>
        <taxon>Bacteria</taxon>
        <taxon>Pseudomonadati</taxon>
        <taxon>Pseudomonadota</taxon>
        <taxon>Alphaproteobacteria</taxon>
        <taxon>Rhodospirillales</taxon>
        <taxon>Dongiaceae</taxon>
        <taxon>Dongia</taxon>
    </lineage>
</organism>
<dbReference type="CDD" id="cd00130">
    <property type="entry name" value="PAS"/>
    <property type="match status" value="2"/>
</dbReference>
<dbReference type="PANTHER" id="PTHR43155:SF2">
    <property type="entry name" value="CYCLIC DI-GMP PHOSPHODIESTERASE PA4108"/>
    <property type="match status" value="1"/>
</dbReference>
<dbReference type="Proteomes" id="UP001230156">
    <property type="component" value="Unassembled WGS sequence"/>
</dbReference>
<reference evidence="5" key="1">
    <citation type="submission" date="2023-08" db="EMBL/GenBank/DDBJ databases">
        <title>Rhodospirillaceae gen. nov., a novel taxon isolated from the Yangtze River Yuezi River estuary sludge.</title>
        <authorList>
            <person name="Ruan L."/>
        </authorList>
    </citation>
    <scope>NUCLEOTIDE SEQUENCE [LARGE SCALE GENOMIC DNA]</scope>
    <source>
        <strain evidence="5">R-7</strain>
    </source>
</reference>
<evidence type="ECO:0000259" key="2">
    <source>
        <dbReference type="PROSITE" id="PS50112"/>
    </source>
</evidence>
<dbReference type="SMART" id="SM00091">
    <property type="entry name" value="PAS"/>
    <property type="match status" value="2"/>
</dbReference>
<sequence length="509" mass="56217">MYKKPAITLASSWTALGVVLVGWKAASPNIGMPTFSGELAEIAALVALGGALLYFGTICLGRRLEARYELMFADNPSPLLVYDRETLRISAVNDAALTLYGYSREEFLRMRADQLIVPEEIPTLHEYLASLKGPMRAQRIWRQVRKDGRPLLVEIASNDVPLSGRPTRLCCIRDVTEVQESLARLQQSEQRYRTLTEQPIAGVYMLRDDRIDYINKRGAEIFGYSPEELTGKPVHALILPADVTRIENHIQRLLSGAVKAVRDEFGVRRKDGVEIVIGAHAAVTELQGDRVILGIMQDITEVARSRDTIDEYAERLERTVVGTLDMIAHVIELRDPYTAGHESRVGELAAAIGAEMGLDEAKQRGLRIAGAVHDVGKIRVPAEILTRPGKLSATEYHLVQEHAQSGYDILKAVDFPWPVAEVARQHHERLDGSGYPAGLKGDAIILEARIVAVADVVESMAAHRPYRPGLGIDRALAEIEAHAGTHYDPDAVAACLRLFRTQGYHLPAE</sequence>
<evidence type="ECO:0000313" key="4">
    <source>
        <dbReference type="EMBL" id="MDQ7248200.1"/>
    </source>
</evidence>
<dbReference type="PANTHER" id="PTHR43155">
    <property type="entry name" value="CYCLIC DI-GMP PHOSPHODIESTERASE PA4108-RELATED"/>
    <property type="match status" value="1"/>
</dbReference>
<feature type="transmembrane region" description="Helical" evidence="1">
    <location>
        <begin position="42"/>
        <end position="61"/>
    </location>
</feature>
<keyword evidence="5" id="KW-1185">Reference proteome</keyword>
<gene>
    <name evidence="4" type="ORF">Q8A70_11015</name>
</gene>
<keyword evidence="1" id="KW-0472">Membrane</keyword>
<dbReference type="SMART" id="SM00471">
    <property type="entry name" value="HDc"/>
    <property type="match status" value="1"/>
</dbReference>
<dbReference type="SMART" id="SM00086">
    <property type="entry name" value="PAC"/>
    <property type="match status" value="2"/>
</dbReference>
<dbReference type="InterPro" id="IPR037522">
    <property type="entry name" value="HD_GYP_dom"/>
</dbReference>
<dbReference type="Pfam" id="PF13487">
    <property type="entry name" value="HD_5"/>
    <property type="match status" value="1"/>
</dbReference>